<protein>
    <recommendedName>
        <fullName evidence="3">UmuC domain-containing protein</fullName>
    </recommendedName>
</protein>
<evidence type="ECO:0000313" key="2">
    <source>
        <dbReference type="Proteomes" id="UP000031967"/>
    </source>
</evidence>
<sequence length="159" mass="17649">MLPLGSRAFCLCEGFVPGARLAGVWIIAAMHRRGAWKIVRLLWQSHLEVALPPRYAITERCSAIGGISRYFPKIKEACSVMSIDQDTESPFRGKLAQITELYSANRSISFDCLTITERCSVKIFEKGGAEDGNAGRRATSFAQQNSLRKHQLLKSSSNQ</sequence>
<comment type="caution">
    <text evidence="1">The sequence shown here is derived from an EMBL/GenBank/DDBJ whole genome shotgun (WGS) entry which is preliminary data.</text>
</comment>
<reference evidence="1 2" key="1">
    <citation type="submission" date="2014-12" db="EMBL/GenBank/DDBJ databases">
        <title>Draft genome sequence of Paenibacillus kamchatkensis strain B-2647.</title>
        <authorList>
            <person name="Karlyshev A.V."/>
            <person name="Kudryashova E.B."/>
        </authorList>
    </citation>
    <scope>NUCLEOTIDE SEQUENCE [LARGE SCALE GENOMIC DNA]</scope>
    <source>
        <strain evidence="1 2">VKM B-2647</strain>
    </source>
</reference>
<keyword evidence="2" id="KW-1185">Reference proteome</keyword>
<dbReference type="EMBL" id="JXAK01000001">
    <property type="protein sequence ID" value="KIL42524.1"/>
    <property type="molecule type" value="Genomic_DNA"/>
</dbReference>
<evidence type="ECO:0000313" key="1">
    <source>
        <dbReference type="EMBL" id="KIL42524.1"/>
    </source>
</evidence>
<name>A0ABR5ANC5_9BACL</name>
<evidence type="ECO:0008006" key="3">
    <source>
        <dbReference type="Google" id="ProtNLM"/>
    </source>
</evidence>
<dbReference type="Proteomes" id="UP000031967">
    <property type="component" value="Unassembled WGS sequence"/>
</dbReference>
<gene>
    <name evidence="1" type="ORF">SD70_01175</name>
</gene>
<proteinExistence type="predicted"/>
<organism evidence="1 2">
    <name type="scientific">Gordoniibacillus kamchatkensis</name>
    <dbReference type="NCBI Taxonomy" id="1590651"/>
    <lineage>
        <taxon>Bacteria</taxon>
        <taxon>Bacillati</taxon>
        <taxon>Bacillota</taxon>
        <taxon>Bacilli</taxon>
        <taxon>Bacillales</taxon>
        <taxon>Paenibacillaceae</taxon>
        <taxon>Gordoniibacillus</taxon>
    </lineage>
</organism>
<accession>A0ABR5ANC5</accession>